<dbReference type="Proteomes" id="UP000001203">
    <property type="component" value="Chromosome circular"/>
</dbReference>
<evidence type="ECO:0000313" key="1">
    <source>
        <dbReference type="EMBL" id="ACB53692.1"/>
    </source>
</evidence>
<dbReference type="AlphaFoldDB" id="B1WTH7"/>
<sequence length="120" mass="13675">MRVLNMTKPCLPPDDLPSLNPSYRELSWELEEVTGEIFYNNCDPMTQDLLRQCGWDVTIRSKGLILVVICPNNQLNWQVLQSIPLFAESLQTLSNTAKIRIYPPPGTGTPMEVMVEDSFF</sequence>
<proteinExistence type="predicted"/>
<dbReference type="eggNOG" id="ENOG50336FV">
    <property type="taxonomic scope" value="Bacteria"/>
</dbReference>
<reference evidence="1 2" key="1">
    <citation type="journal article" date="2008" name="Proc. Natl. Acad. Sci. U.S.A.">
        <title>The genome of Cyanothece 51142, a unicellular diazotrophic cyanobacterium important in the marine nitrogen cycle.</title>
        <authorList>
            <person name="Welsh E.A."/>
            <person name="Liberton M."/>
            <person name="Stoeckel J."/>
            <person name="Loh T."/>
            <person name="Elvitigala T."/>
            <person name="Wang C."/>
            <person name="Wollam A."/>
            <person name="Fulton R.S."/>
            <person name="Clifton S.W."/>
            <person name="Jacobs J.M."/>
            <person name="Aurora R."/>
            <person name="Ghosh B.K."/>
            <person name="Sherman L.A."/>
            <person name="Smith R.D."/>
            <person name="Wilson R.K."/>
            <person name="Pakrasi H.B."/>
        </authorList>
    </citation>
    <scope>NUCLEOTIDE SEQUENCE [LARGE SCALE GENOMIC DNA]</scope>
    <source>
        <strain evidence="2">ATCC 51142 / BH68</strain>
    </source>
</reference>
<evidence type="ECO:0000313" key="2">
    <source>
        <dbReference type="Proteomes" id="UP000001203"/>
    </source>
</evidence>
<dbReference type="KEGG" id="cyt:cce_4344"/>
<gene>
    <name evidence="1" type="ordered locus">cce_4344</name>
</gene>
<dbReference type="HOGENOM" id="CLU_159207_0_0_3"/>
<dbReference type="EMBL" id="CP000806">
    <property type="protein sequence ID" value="ACB53692.1"/>
    <property type="molecule type" value="Genomic_DNA"/>
</dbReference>
<keyword evidence="2" id="KW-1185">Reference proteome</keyword>
<accession>B1WTH7</accession>
<protein>
    <submittedName>
        <fullName evidence="1">Uncharacterized protein</fullName>
    </submittedName>
</protein>
<name>B1WTH7_CROS5</name>
<organism evidence="1 2">
    <name type="scientific">Crocosphaera subtropica (strain ATCC 51142 / BH68)</name>
    <name type="common">Cyanothece sp. (strain ATCC 51142)</name>
    <dbReference type="NCBI Taxonomy" id="43989"/>
    <lineage>
        <taxon>Bacteria</taxon>
        <taxon>Bacillati</taxon>
        <taxon>Cyanobacteriota</taxon>
        <taxon>Cyanophyceae</taxon>
        <taxon>Oscillatoriophycideae</taxon>
        <taxon>Chroococcales</taxon>
        <taxon>Aphanothecaceae</taxon>
        <taxon>Crocosphaera</taxon>
        <taxon>Crocosphaera subtropica</taxon>
    </lineage>
</organism>